<dbReference type="Proteomes" id="UP000278422">
    <property type="component" value="Unassembled WGS sequence"/>
</dbReference>
<accession>A0A3R8PFC9</accession>
<organism evidence="1 2">
    <name type="scientific">Corynebacterium bovis</name>
    <dbReference type="NCBI Taxonomy" id="36808"/>
    <lineage>
        <taxon>Bacteria</taxon>
        <taxon>Bacillati</taxon>
        <taxon>Actinomycetota</taxon>
        <taxon>Actinomycetes</taxon>
        <taxon>Mycobacteriales</taxon>
        <taxon>Corynebacteriaceae</taxon>
        <taxon>Corynebacterium</taxon>
    </lineage>
</organism>
<keyword evidence="2" id="KW-1185">Reference proteome</keyword>
<name>A0A3R8PFC9_9CORY</name>
<dbReference type="EMBL" id="PQNQ01000012">
    <property type="protein sequence ID" value="RRQ04018.1"/>
    <property type="molecule type" value="Genomic_DNA"/>
</dbReference>
<evidence type="ECO:0000313" key="2">
    <source>
        <dbReference type="Proteomes" id="UP000278422"/>
    </source>
</evidence>
<protein>
    <submittedName>
        <fullName evidence="1">Uncharacterized protein</fullName>
    </submittedName>
</protein>
<comment type="caution">
    <text evidence="1">The sequence shown here is derived from an EMBL/GenBank/DDBJ whole genome shotgun (WGS) entry which is preliminary data.</text>
</comment>
<dbReference type="AlphaFoldDB" id="A0A3R8PFC9"/>
<evidence type="ECO:0000313" key="1">
    <source>
        <dbReference type="EMBL" id="RRQ04018.1"/>
    </source>
</evidence>
<proteinExistence type="predicted"/>
<reference evidence="1 2" key="1">
    <citation type="submission" date="2018-01" db="EMBL/GenBank/DDBJ databases">
        <title>Twenty Corynebacterium bovis Genomes.</title>
        <authorList>
            <person name="Gulvik C.A."/>
        </authorList>
    </citation>
    <scope>NUCLEOTIDE SEQUENCE [LARGE SCALE GENOMIC DNA]</scope>
    <source>
        <strain evidence="1 2">16-2004</strain>
    </source>
</reference>
<gene>
    <name evidence="1" type="ORF">CXF42_05600</name>
</gene>
<sequence length="70" mass="7295">MSGDVRSAGIPGPGGFERSLWESVRVQGDGSVFHGLQAIVVAEVDGEGVLPRCLIIVDVNQGLSTIGELF</sequence>